<feature type="domain" description="B12-binding" evidence="1">
    <location>
        <begin position="120"/>
        <end position="263"/>
    </location>
</feature>
<protein>
    <submittedName>
        <fullName evidence="2">L-beta-lysine 5,6-aminomutase beta subunit</fullName>
        <ecNumber evidence="2">5.4.3.3</ecNumber>
    </submittedName>
</protein>
<dbReference type="Gene3D" id="3.30.30.60">
    <property type="entry name" value="D-lysine 5,6-aminomutase beta subunit KamE, N-terminal domain"/>
    <property type="match status" value="1"/>
</dbReference>
<dbReference type="GO" id="GO:0046983">
    <property type="term" value="F:protein dimerization activity"/>
    <property type="evidence" value="ECO:0007669"/>
    <property type="project" value="InterPro"/>
</dbReference>
<dbReference type="CDD" id="cd02067">
    <property type="entry name" value="B12-binding"/>
    <property type="match status" value="1"/>
</dbReference>
<evidence type="ECO:0000313" key="3">
    <source>
        <dbReference type="Proteomes" id="UP000075531"/>
    </source>
</evidence>
<dbReference type="OrthoDB" id="9782063at2"/>
<organism evidence="2 3">
    <name type="scientific">Clostridium tepidiprofundi DSM 19306</name>
    <dbReference type="NCBI Taxonomy" id="1121338"/>
    <lineage>
        <taxon>Bacteria</taxon>
        <taxon>Bacillati</taxon>
        <taxon>Bacillota</taxon>
        <taxon>Clostridia</taxon>
        <taxon>Eubacteriales</taxon>
        <taxon>Clostridiaceae</taxon>
        <taxon>Clostridium</taxon>
    </lineage>
</organism>
<gene>
    <name evidence="2" type="ORF">CLTEP_14410</name>
</gene>
<dbReference type="Pfam" id="PF16554">
    <property type="entry name" value="OAM_dimer"/>
    <property type="match status" value="1"/>
</dbReference>
<dbReference type="AlphaFoldDB" id="A0A151B486"/>
<keyword evidence="3" id="KW-1185">Reference proteome</keyword>
<name>A0A151B486_9CLOT</name>
<keyword evidence="2" id="KW-0413">Isomerase</keyword>
<dbReference type="InterPro" id="IPR028991">
    <property type="entry name" value="KamE_N"/>
</dbReference>
<comment type="caution">
    <text evidence="2">The sequence shown here is derived from an EMBL/GenBank/DDBJ whole genome shotgun (WGS) entry which is preliminary data.</text>
</comment>
<dbReference type="PROSITE" id="PS51332">
    <property type="entry name" value="B12_BINDING"/>
    <property type="match status" value="1"/>
</dbReference>
<dbReference type="Gene3D" id="3.40.50.280">
    <property type="entry name" value="Cobalamin-binding domain"/>
    <property type="match status" value="1"/>
</dbReference>
<sequence>MSGGLYSTEKKDFDRTLDLTKIKPYGDTMNDGKMQLSFTLPVLDDERGEEAAKQLAKKMGLEAPNVAYHGALDKEFTFYVVYGSVTHTVNYEEIHVETVDVETMNMDEVGKYIEENIKRDIVIIGASTGTDAHTVGIDAIMNMKGYAGHYGLERFKHIRAYNLGSQVENEEFVKKAIELNADVLLVSQTVTQKDIHIKNLTNLVEILEAEGIRDKVVLICGGPRISHELAKELGYDAGFGPGKYSDDVATFAVTEIVQRGLIDRKPLSEN</sequence>
<dbReference type="InterPro" id="IPR036724">
    <property type="entry name" value="Cobalamin-bd_sf"/>
</dbReference>
<proteinExistence type="predicted"/>
<dbReference type="RefSeq" id="WP_066824664.1">
    <property type="nucleotide sequence ID" value="NZ_LTBA01000013.1"/>
</dbReference>
<dbReference type="STRING" id="1121338.CLTEP_14410"/>
<dbReference type="PATRIC" id="fig|1121338.3.peg.1478"/>
<dbReference type="EMBL" id="LTBA01000013">
    <property type="protein sequence ID" value="KYH34613.1"/>
    <property type="molecule type" value="Genomic_DNA"/>
</dbReference>
<evidence type="ECO:0000259" key="1">
    <source>
        <dbReference type="PROSITE" id="PS51332"/>
    </source>
</evidence>
<dbReference type="Proteomes" id="UP000075531">
    <property type="component" value="Unassembled WGS sequence"/>
</dbReference>
<dbReference type="GO" id="GO:0046872">
    <property type="term" value="F:metal ion binding"/>
    <property type="evidence" value="ECO:0007669"/>
    <property type="project" value="InterPro"/>
</dbReference>
<dbReference type="SUPFAM" id="SSF52242">
    <property type="entry name" value="Cobalamin (vitamin B12)-binding domain"/>
    <property type="match status" value="1"/>
</dbReference>
<dbReference type="SUPFAM" id="SSF117778">
    <property type="entry name" value="D-lysine 5,6-aminomutase beta subunit KamE, N-terminal domain"/>
    <property type="match status" value="1"/>
</dbReference>
<dbReference type="GO" id="GO:0047826">
    <property type="term" value="F:D-lysine 5,6-aminomutase activity"/>
    <property type="evidence" value="ECO:0007669"/>
    <property type="project" value="UniProtKB-EC"/>
</dbReference>
<dbReference type="EC" id="5.4.3.3" evidence="2"/>
<dbReference type="Pfam" id="PF02310">
    <property type="entry name" value="B12-binding"/>
    <property type="match status" value="1"/>
</dbReference>
<dbReference type="InterPro" id="IPR006158">
    <property type="entry name" value="Cobalamin-bd"/>
</dbReference>
<evidence type="ECO:0000313" key="2">
    <source>
        <dbReference type="EMBL" id="KYH34613.1"/>
    </source>
</evidence>
<dbReference type="GO" id="GO:0031419">
    <property type="term" value="F:cobalamin binding"/>
    <property type="evidence" value="ECO:0007669"/>
    <property type="project" value="InterPro"/>
</dbReference>
<reference evidence="2 3" key="1">
    <citation type="submission" date="2016-02" db="EMBL/GenBank/DDBJ databases">
        <title>Genome sequence of Clostridium tepidiprofundi DSM 19306.</title>
        <authorList>
            <person name="Poehlein A."/>
            <person name="Daniel R."/>
        </authorList>
    </citation>
    <scope>NUCLEOTIDE SEQUENCE [LARGE SCALE GENOMIC DNA]</scope>
    <source>
        <strain evidence="2 3">DSM 19306</strain>
    </source>
</reference>
<accession>A0A151B486</accession>
<dbReference type="InterPro" id="IPR036843">
    <property type="entry name" value="KamE_N_sf"/>
</dbReference>